<dbReference type="Pfam" id="PF11351">
    <property type="entry name" value="GTA_holin_3TM"/>
    <property type="match status" value="1"/>
</dbReference>
<dbReference type="RefSeq" id="WP_104422769.1">
    <property type="nucleotide sequence ID" value="NZ_PTIY01000003.1"/>
</dbReference>
<keyword evidence="1" id="KW-0812">Transmembrane</keyword>
<evidence type="ECO:0000256" key="1">
    <source>
        <dbReference type="SAM" id="Phobius"/>
    </source>
</evidence>
<dbReference type="AlphaFoldDB" id="A0A2S6H5H0"/>
<feature type="transmembrane region" description="Helical" evidence="1">
    <location>
        <begin position="97"/>
        <end position="123"/>
    </location>
</feature>
<dbReference type="InterPro" id="IPR021497">
    <property type="entry name" value="GTA_holin_3TM"/>
</dbReference>
<keyword evidence="1" id="KW-1133">Transmembrane helix</keyword>
<sequence length="137" mass="14725">MLGIDDAITAVTTLADSAIKRIWPDATEIEKAKLAELSQEMQNQFNLVMGQLDINKIEAGSSSVFVSGWRPAIGWICGAALAYSALIEPFARFVAVVAFGYAGIFPVIDTNITLQILMGLLGLSGMRSFEKTKGVAR</sequence>
<dbReference type="EMBL" id="PTIY01000003">
    <property type="protein sequence ID" value="PPK72671.1"/>
    <property type="molecule type" value="Genomic_DNA"/>
</dbReference>
<keyword evidence="3" id="KW-1185">Reference proteome</keyword>
<proteinExistence type="predicted"/>
<name>A0A2S6H5H0_9GAMM</name>
<dbReference type="OrthoDB" id="1433389at2"/>
<feature type="transmembrane region" description="Helical" evidence="1">
    <location>
        <begin position="72"/>
        <end position="91"/>
    </location>
</feature>
<keyword evidence="1" id="KW-0472">Membrane</keyword>
<evidence type="ECO:0000313" key="3">
    <source>
        <dbReference type="Proteomes" id="UP000238071"/>
    </source>
</evidence>
<organism evidence="2 3">
    <name type="scientific">Methylobacter tundripaludum</name>
    <dbReference type="NCBI Taxonomy" id="173365"/>
    <lineage>
        <taxon>Bacteria</taxon>
        <taxon>Pseudomonadati</taxon>
        <taxon>Pseudomonadota</taxon>
        <taxon>Gammaproteobacteria</taxon>
        <taxon>Methylococcales</taxon>
        <taxon>Methylococcaceae</taxon>
        <taxon>Methylobacter</taxon>
    </lineage>
</organism>
<dbReference type="Proteomes" id="UP000238071">
    <property type="component" value="Unassembled WGS sequence"/>
</dbReference>
<protein>
    <submittedName>
        <fullName evidence="2">Holin (3TMs family)</fullName>
    </submittedName>
</protein>
<evidence type="ECO:0000313" key="2">
    <source>
        <dbReference type="EMBL" id="PPK72671.1"/>
    </source>
</evidence>
<accession>A0A2S6H5H0</accession>
<gene>
    <name evidence="2" type="ORF">B0F88_103104</name>
</gene>
<comment type="caution">
    <text evidence="2">The sequence shown here is derived from an EMBL/GenBank/DDBJ whole genome shotgun (WGS) entry which is preliminary data.</text>
</comment>
<reference evidence="2 3" key="1">
    <citation type="submission" date="2018-02" db="EMBL/GenBank/DDBJ databases">
        <title>Subsurface microbial communities from deep shales in Ohio and West Virginia, USA.</title>
        <authorList>
            <person name="Wrighton K."/>
        </authorList>
    </citation>
    <scope>NUCLEOTIDE SEQUENCE [LARGE SCALE GENOMIC DNA]</scope>
    <source>
        <strain evidence="2 3">OWC-G53F</strain>
    </source>
</reference>